<dbReference type="InterPro" id="IPR045622">
    <property type="entry name" value="DUF6441"/>
</dbReference>
<dbReference type="Pfam" id="PF20039">
    <property type="entry name" value="DUF6441"/>
    <property type="match status" value="1"/>
</dbReference>
<dbReference type="EMBL" id="CP000155">
    <property type="protein sequence ID" value="ABC32315.1"/>
    <property type="molecule type" value="Genomic_DNA"/>
</dbReference>
<dbReference type="RefSeq" id="WP_011399374.1">
    <property type="nucleotide sequence ID" value="NC_007645.1"/>
</dbReference>
<dbReference type="HOGENOM" id="CLU_111566_0_0_6"/>
<proteinExistence type="predicted"/>
<organism evidence="1 2">
    <name type="scientific">Hahella chejuensis (strain KCTC 2396)</name>
    <dbReference type="NCBI Taxonomy" id="349521"/>
    <lineage>
        <taxon>Bacteria</taxon>
        <taxon>Pseudomonadati</taxon>
        <taxon>Pseudomonadota</taxon>
        <taxon>Gammaproteobacteria</taxon>
        <taxon>Oceanospirillales</taxon>
        <taxon>Hahellaceae</taxon>
        <taxon>Hahella</taxon>
    </lineage>
</organism>
<dbReference type="OrthoDB" id="6057361at2"/>
<gene>
    <name evidence="1" type="ordered locus">HCH_05658</name>
</gene>
<dbReference type="AlphaFoldDB" id="Q2SAK9"/>
<dbReference type="STRING" id="349521.HCH_05658"/>
<name>Q2SAK9_HAHCH</name>
<reference evidence="1 2" key="1">
    <citation type="journal article" date="2005" name="Nucleic Acids Res.">
        <title>Genomic blueprint of Hahella chejuensis, a marine microbe producing an algicidal agent.</title>
        <authorList>
            <person name="Jeong H."/>
            <person name="Yim J.H."/>
            <person name="Lee C."/>
            <person name="Choi S.-H."/>
            <person name="Park Y.K."/>
            <person name="Yoon S.H."/>
            <person name="Hur C.-G."/>
            <person name="Kang H.-Y."/>
            <person name="Kim D."/>
            <person name="Lee H.H."/>
            <person name="Park K.H."/>
            <person name="Park S.-H."/>
            <person name="Park H.-S."/>
            <person name="Lee H.K."/>
            <person name="Oh T.K."/>
            <person name="Kim J.F."/>
        </authorList>
    </citation>
    <scope>NUCLEOTIDE SEQUENCE [LARGE SCALE GENOMIC DNA]</scope>
    <source>
        <strain evidence="1 2">KCTC 2396</strain>
    </source>
</reference>
<sequence length="215" mass="24772">MRIDLVADGLLDRRRFNAWRKEKRQAVHSAVGKVMRASGRDMVTRVRDDMRRGFSRTSPALLRSVRAKVYDAKSNQLPALWVGSKIPWLGVHERGKVIRGRMLIPLLPAHQRIGRKAFARLVDDLRRANLTAFVKRHGKLILMAHSTPESSRVLSRFRRAERERRGVRRLTRGEAIPIAVLVSKVTLKKRFDLQQSVRAELPRLTASLRVILKRL</sequence>
<protein>
    <submittedName>
        <fullName evidence="1">Uncharacterized protein</fullName>
    </submittedName>
</protein>
<evidence type="ECO:0000313" key="2">
    <source>
        <dbReference type="Proteomes" id="UP000000238"/>
    </source>
</evidence>
<dbReference type="KEGG" id="hch:HCH_05658"/>
<dbReference type="Proteomes" id="UP000000238">
    <property type="component" value="Chromosome"/>
</dbReference>
<keyword evidence="2" id="KW-1185">Reference proteome</keyword>
<accession>Q2SAK9</accession>
<evidence type="ECO:0000313" key="1">
    <source>
        <dbReference type="EMBL" id="ABC32315.1"/>
    </source>
</evidence>
<dbReference type="eggNOG" id="ENOG502Z8FM">
    <property type="taxonomic scope" value="Bacteria"/>
</dbReference>